<proteinExistence type="predicted"/>
<dbReference type="EMBL" id="VSSQ01006146">
    <property type="protein sequence ID" value="MPM31685.1"/>
    <property type="molecule type" value="Genomic_DNA"/>
</dbReference>
<sequence>MNGIGTIFPKTHKNIALNTPIPNKEAATNPPLNSKIGTIDIINTTSSFGIKLNVLVNQLINESVIICSLYYIFL</sequence>
<comment type="caution">
    <text evidence="1">The sequence shown here is derived from an EMBL/GenBank/DDBJ whole genome shotgun (WGS) entry which is preliminary data.</text>
</comment>
<reference evidence="1" key="1">
    <citation type="submission" date="2019-08" db="EMBL/GenBank/DDBJ databases">
        <authorList>
            <person name="Kucharzyk K."/>
            <person name="Murdoch R.W."/>
            <person name="Higgins S."/>
            <person name="Loffler F."/>
        </authorList>
    </citation>
    <scope>NUCLEOTIDE SEQUENCE</scope>
</reference>
<accession>A0A644YSY6</accession>
<organism evidence="1">
    <name type="scientific">bioreactor metagenome</name>
    <dbReference type="NCBI Taxonomy" id="1076179"/>
    <lineage>
        <taxon>unclassified sequences</taxon>
        <taxon>metagenomes</taxon>
        <taxon>ecological metagenomes</taxon>
    </lineage>
</organism>
<evidence type="ECO:0000313" key="1">
    <source>
        <dbReference type="EMBL" id="MPM31685.1"/>
    </source>
</evidence>
<dbReference type="AlphaFoldDB" id="A0A644YSY6"/>
<gene>
    <name evidence="1" type="ORF">SDC9_78242</name>
</gene>
<name>A0A644YSY6_9ZZZZ</name>
<protein>
    <submittedName>
        <fullName evidence="1">Uncharacterized protein</fullName>
    </submittedName>
</protein>